<dbReference type="Pfam" id="PF13384">
    <property type="entry name" value="HTH_23"/>
    <property type="match status" value="1"/>
</dbReference>
<organism evidence="2 3">
    <name type="scientific">Gemmata obscuriglobus</name>
    <dbReference type="NCBI Taxonomy" id="114"/>
    <lineage>
        <taxon>Bacteria</taxon>
        <taxon>Pseudomonadati</taxon>
        <taxon>Planctomycetota</taxon>
        <taxon>Planctomycetia</taxon>
        <taxon>Gemmatales</taxon>
        <taxon>Gemmataceae</taxon>
        <taxon>Gemmata</taxon>
    </lineage>
</organism>
<accession>A0A2Z3GVB8</accession>
<dbReference type="InterPro" id="IPR009057">
    <property type="entry name" value="Homeodomain-like_sf"/>
</dbReference>
<dbReference type="Proteomes" id="UP000245802">
    <property type="component" value="Chromosome"/>
</dbReference>
<proteinExistence type="predicted"/>
<sequence length="158" mass="17484">MAWFHIARTEDEQRTVNAERDTDVRCKMMVLWVLHHGDTRERAATVTGLGRATVQRYVRTYKDGRLDGLRRWGVTGPVSALATHSDVVRASLTANPVRTTAQTADRIEQLTGIRRQPTQSRVFLAGLGFSDARSGDPDPPKKRSPSTSRPSAGSSARN</sequence>
<dbReference type="KEGG" id="gog:C1280_09570"/>
<name>A0A2Z3GVB8_9BACT</name>
<evidence type="ECO:0000313" key="2">
    <source>
        <dbReference type="EMBL" id="AWM37248.1"/>
    </source>
</evidence>
<dbReference type="AlphaFoldDB" id="A0A2Z3GVB8"/>
<keyword evidence="3" id="KW-1185">Reference proteome</keyword>
<feature type="region of interest" description="Disordered" evidence="1">
    <location>
        <begin position="126"/>
        <end position="158"/>
    </location>
</feature>
<gene>
    <name evidence="2" type="ORF">C1280_09570</name>
</gene>
<evidence type="ECO:0000256" key="1">
    <source>
        <dbReference type="SAM" id="MobiDB-lite"/>
    </source>
</evidence>
<feature type="compositionally biased region" description="Low complexity" evidence="1">
    <location>
        <begin position="145"/>
        <end position="158"/>
    </location>
</feature>
<protein>
    <submittedName>
        <fullName evidence="2">Helix-turn-helix domain-containing protein</fullName>
    </submittedName>
</protein>
<dbReference type="SUPFAM" id="SSF46689">
    <property type="entry name" value="Homeodomain-like"/>
    <property type="match status" value="1"/>
</dbReference>
<dbReference type="EMBL" id="CP025958">
    <property type="protein sequence ID" value="AWM37248.1"/>
    <property type="molecule type" value="Genomic_DNA"/>
</dbReference>
<reference evidence="2 3" key="1">
    <citation type="submission" date="2018-01" db="EMBL/GenBank/DDBJ databases">
        <title>G. obscuriglobus.</title>
        <authorList>
            <person name="Franke J."/>
            <person name="Blomberg W."/>
            <person name="Selmecki A."/>
        </authorList>
    </citation>
    <scope>NUCLEOTIDE SEQUENCE [LARGE SCALE GENOMIC DNA]</scope>
    <source>
        <strain evidence="2 3">DSM 5831</strain>
    </source>
</reference>
<evidence type="ECO:0000313" key="3">
    <source>
        <dbReference type="Proteomes" id="UP000245802"/>
    </source>
</evidence>